<feature type="compositionally biased region" description="Basic and acidic residues" evidence="1">
    <location>
        <begin position="56"/>
        <end position="69"/>
    </location>
</feature>
<feature type="region of interest" description="Disordered" evidence="1">
    <location>
        <begin position="1"/>
        <end position="89"/>
    </location>
</feature>
<organism evidence="2 3">
    <name type="scientific">Pleurodeles waltl</name>
    <name type="common">Iberian ribbed newt</name>
    <dbReference type="NCBI Taxonomy" id="8319"/>
    <lineage>
        <taxon>Eukaryota</taxon>
        <taxon>Metazoa</taxon>
        <taxon>Chordata</taxon>
        <taxon>Craniata</taxon>
        <taxon>Vertebrata</taxon>
        <taxon>Euteleostomi</taxon>
        <taxon>Amphibia</taxon>
        <taxon>Batrachia</taxon>
        <taxon>Caudata</taxon>
        <taxon>Salamandroidea</taxon>
        <taxon>Salamandridae</taxon>
        <taxon>Pleurodelinae</taxon>
        <taxon>Pleurodeles</taxon>
    </lineage>
</organism>
<name>A0AAV7T8D3_PLEWA</name>
<keyword evidence="3" id="KW-1185">Reference proteome</keyword>
<comment type="caution">
    <text evidence="2">The sequence shown here is derived from an EMBL/GenBank/DDBJ whole genome shotgun (WGS) entry which is preliminary data.</text>
</comment>
<dbReference type="EMBL" id="JANPWB010000007">
    <property type="protein sequence ID" value="KAJ1172163.1"/>
    <property type="molecule type" value="Genomic_DNA"/>
</dbReference>
<protein>
    <submittedName>
        <fullName evidence="2">Uncharacterized protein</fullName>
    </submittedName>
</protein>
<reference evidence="2" key="1">
    <citation type="journal article" date="2022" name="bioRxiv">
        <title>Sequencing and chromosome-scale assembly of the giantPleurodeles waltlgenome.</title>
        <authorList>
            <person name="Brown T."/>
            <person name="Elewa A."/>
            <person name="Iarovenko S."/>
            <person name="Subramanian E."/>
            <person name="Araus A.J."/>
            <person name="Petzold A."/>
            <person name="Susuki M."/>
            <person name="Suzuki K.-i.T."/>
            <person name="Hayashi T."/>
            <person name="Toyoda A."/>
            <person name="Oliveira C."/>
            <person name="Osipova E."/>
            <person name="Leigh N.D."/>
            <person name="Simon A."/>
            <person name="Yun M.H."/>
        </authorList>
    </citation>
    <scope>NUCLEOTIDE SEQUENCE</scope>
    <source>
        <strain evidence="2">20211129_DDA</strain>
        <tissue evidence="2">Liver</tissue>
    </source>
</reference>
<evidence type="ECO:0000313" key="3">
    <source>
        <dbReference type="Proteomes" id="UP001066276"/>
    </source>
</evidence>
<evidence type="ECO:0000256" key="1">
    <source>
        <dbReference type="SAM" id="MobiDB-lite"/>
    </source>
</evidence>
<dbReference type="Proteomes" id="UP001066276">
    <property type="component" value="Chromosome 4_1"/>
</dbReference>
<accession>A0AAV7T8D3</accession>
<evidence type="ECO:0000313" key="2">
    <source>
        <dbReference type="EMBL" id="KAJ1172163.1"/>
    </source>
</evidence>
<gene>
    <name evidence="2" type="ORF">NDU88_004013</name>
</gene>
<sequence>MNSNQKEKFFAFSPKALARDRQDPEYHQIPHHYNPYHHQRNEAEKAGVPSSSEVSAEEKERLPQEREAGEPNVLQNVRLSRDSATRALG</sequence>
<feature type="compositionally biased region" description="Basic and acidic residues" evidence="1">
    <location>
        <begin position="17"/>
        <end position="28"/>
    </location>
</feature>
<dbReference type="AlphaFoldDB" id="A0AAV7T8D3"/>
<proteinExistence type="predicted"/>
<feature type="compositionally biased region" description="Basic and acidic residues" evidence="1">
    <location>
        <begin position="79"/>
        <end position="89"/>
    </location>
</feature>